<keyword evidence="5" id="KW-0406">Ion transport</keyword>
<reference evidence="6" key="1">
    <citation type="submission" date="2024-06" db="EMBL/GenBank/DDBJ databases">
        <authorList>
            <person name="Liu X."/>
            <person name="Lenzi L."/>
            <person name="Haldenby T S."/>
            <person name="Uol C."/>
        </authorList>
    </citation>
    <scope>NUCLEOTIDE SEQUENCE</scope>
</reference>
<sequence>MAPPSFCDLGKDARDLLSKNFYLGVFSVKCTSSIGEHKLLTTISQSFKAKKIASSFESKYKIPEYGATFSKKWSSDSLLDGELTIEDKLYKGLKQTFKLCGEGYNEKWNASIKNNLKTDGATVDLDLFFKSALPDLTPSFVLSHSGYQAGVDLRLDSTSRSVQRANFAVGYAVQDFAFHGLISSWGKRFSASLFQRITDHVEMAGSISWSRETDEVAWSVGTKYTIDKDYGHFIKAKLDHLTRISLSYTTFLTKGLQFSLCGIFNGPEIPQLGLGFELEC</sequence>
<name>A0AAV2TA66_CALDB</name>
<evidence type="ECO:0000256" key="4">
    <source>
        <dbReference type="ARBA" id="ARBA00022787"/>
    </source>
</evidence>
<keyword evidence="5" id="KW-0813">Transport</keyword>
<dbReference type="PRINTS" id="PR00185">
    <property type="entry name" value="EUKARYTPORIN"/>
</dbReference>
<proteinExistence type="inferred from homology"/>
<dbReference type="AlphaFoldDB" id="A0AAV2TA66"/>
<comment type="similarity">
    <text evidence="2">Belongs to the eukaryotic mitochondrial porin family.</text>
</comment>
<accession>A0AAV2TA66</accession>
<dbReference type="CDD" id="cd07306">
    <property type="entry name" value="Porin3_VDAC"/>
    <property type="match status" value="1"/>
</dbReference>
<evidence type="ECO:0008006" key="8">
    <source>
        <dbReference type="Google" id="ProtNLM"/>
    </source>
</evidence>
<dbReference type="GO" id="GO:0015288">
    <property type="term" value="F:porin activity"/>
    <property type="evidence" value="ECO:0007669"/>
    <property type="project" value="UniProtKB-KW"/>
</dbReference>
<dbReference type="GO" id="GO:0046930">
    <property type="term" value="C:pore complex"/>
    <property type="evidence" value="ECO:0007669"/>
    <property type="project" value="UniProtKB-KW"/>
</dbReference>
<keyword evidence="3" id="KW-1134">Transmembrane beta strand</keyword>
<dbReference type="Proteomes" id="UP001497525">
    <property type="component" value="Unassembled WGS sequence"/>
</dbReference>
<dbReference type="GO" id="GO:0005741">
    <property type="term" value="C:mitochondrial outer membrane"/>
    <property type="evidence" value="ECO:0007669"/>
    <property type="project" value="UniProtKB-SubCell"/>
</dbReference>
<dbReference type="InterPro" id="IPR027246">
    <property type="entry name" value="Porin_Euk/Tom40"/>
</dbReference>
<evidence type="ECO:0000256" key="2">
    <source>
        <dbReference type="ARBA" id="ARBA00007780"/>
    </source>
</evidence>
<dbReference type="InterPro" id="IPR023614">
    <property type="entry name" value="Porin_dom_sf"/>
</dbReference>
<evidence type="ECO:0000313" key="7">
    <source>
        <dbReference type="Proteomes" id="UP001497525"/>
    </source>
</evidence>
<dbReference type="InterPro" id="IPR001925">
    <property type="entry name" value="Porin_Euk"/>
</dbReference>
<dbReference type="Pfam" id="PF01459">
    <property type="entry name" value="Porin_3"/>
    <property type="match status" value="1"/>
</dbReference>
<dbReference type="GO" id="GO:0008308">
    <property type="term" value="F:voltage-gated monoatomic anion channel activity"/>
    <property type="evidence" value="ECO:0007669"/>
    <property type="project" value="InterPro"/>
</dbReference>
<protein>
    <recommendedName>
        <fullName evidence="8">Voltage-dependent anion-selective channel protein 1</fullName>
    </recommendedName>
</protein>
<dbReference type="PANTHER" id="PTHR11743:SF70">
    <property type="entry name" value="GH26960P-RELATED"/>
    <property type="match status" value="1"/>
</dbReference>
<organism evidence="6 7">
    <name type="scientific">Calicophoron daubneyi</name>
    <name type="common">Rumen fluke</name>
    <name type="synonym">Paramphistomum daubneyi</name>
    <dbReference type="NCBI Taxonomy" id="300641"/>
    <lineage>
        <taxon>Eukaryota</taxon>
        <taxon>Metazoa</taxon>
        <taxon>Spiralia</taxon>
        <taxon>Lophotrochozoa</taxon>
        <taxon>Platyhelminthes</taxon>
        <taxon>Trematoda</taxon>
        <taxon>Digenea</taxon>
        <taxon>Plagiorchiida</taxon>
        <taxon>Pronocephalata</taxon>
        <taxon>Paramphistomoidea</taxon>
        <taxon>Paramphistomidae</taxon>
        <taxon>Calicophoron</taxon>
    </lineage>
</organism>
<keyword evidence="4" id="KW-0496">Mitochondrion</keyword>
<evidence type="ECO:0000256" key="1">
    <source>
        <dbReference type="ARBA" id="ARBA00004294"/>
    </source>
</evidence>
<dbReference type="PANTHER" id="PTHR11743">
    <property type="entry name" value="VOLTAGE-DEPENDENT ANION-SELECTIVE CHANNEL"/>
    <property type="match status" value="1"/>
</dbReference>
<comment type="subcellular location">
    <subcellularLocation>
        <location evidence="1">Mitochondrion outer membrane</location>
    </subcellularLocation>
</comment>
<keyword evidence="3" id="KW-0812">Transmembrane</keyword>
<dbReference type="EMBL" id="CAXLJL010000168">
    <property type="protein sequence ID" value="CAL5134004.1"/>
    <property type="molecule type" value="Genomic_DNA"/>
</dbReference>
<keyword evidence="5" id="KW-0626">Porin</keyword>
<evidence type="ECO:0000256" key="3">
    <source>
        <dbReference type="ARBA" id="ARBA00022452"/>
    </source>
</evidence>
<dbReference type="Gene3D" id="2.40.160.10">
    <property type="entry name" value="Porin"/>
    <property type="match status" value="1"/>
</dbReference>
<keyword evidence="3" id="KW-0472">Membrane</keyword>
<evidence type="ECO:0000256" key="5">
    <source>
        <dbReference type="ARBA" id="ARBA00023114"/>
    </source>
</evidence>
<evidence type="ECO:0000313" key="6">
    <source>
        <dbReference type="EMBL" id="CAL5134004.1"/>
    </source>
</evidence>
<keyword evidence="4" id="KW-1000">Mitochondrion outer membrane</keyword>
<gene>
    <name evidence="6" type="ORF">CDAUBV1_LOCUS7219</name>
</gene>
<comment type="caution">
    <text evidence="6">The sequence shown here is derived from an EMBL/GenBank/DDBJ whole genome shotgun (WGS) entry which is preliminary data.</text>
</comment>